<keyword evidence="3" id="KW-0472">Membrane</keyword>
<dbReference type="InterPro" id="IPR008160">
    <property type="entry name" value="Collagen"/>
</dbReference>
<evidence type="ECO:0000313" key="5">
    <source>
        <dbReference type="Proteomes" id="UP000614601"/>
    </source>
</evidence>
<dbReference type="OrthoDB" id="687730at2759"/>
<evidence type="ECO:0000313" key="4">
    <source>
        <dbReference type="EMBL" id="CAD5224061.1"/>
    </source>
</evidence>
<dbReference type="Proteomes" id="UP000614601">
    <property type="component" value="Unassembled WGS sequence"/>
</dbReference>
<dbReference type="EMBL" id="CAJFDH010000005">
    <property type="protein sequence ID" value="CAD5224061.1"/>
    <property type="molecule type" value="Genomic_DNA"/>
</dbReference>
<dbReference type="Pfam" id="PF01391">
    <property type="entry name" value="Collagen"/>
    <property type="match status" value="2"/>
</dbReference>
<proteinExistence type="predicted"/>
<gene>
    <name evidence="4" type="ORF">BOKJ2_LOCUS10831</name>
</gene>
<sequence>MNITMMGLASTSMLLIFYFRYQMICKHHTMTVMEIVNFMSFASIWALWDALCALYGAFETRASDPTIERLFVGHSDWYENGKPLVAPIVYKKSVGCLMLTGFGTVLVFGSYLGALVFGRKVYVHLSTHQHIISGRTRKLQNSITKVMIVQYASMISCSPSSCLYLNKKPSIYETQGYAFFVTFTPLRHLGLNWLYFLSVMNITMMGLASTSMLLIFYFRYQMICKNHTMTVLEIVKFMTLAGLWALFNALCTLYGAIETKADEPLILERLFVGHPEWYEDGKPLAAPVINTVINYKDHPKNQSFPMKTKKTTHDDNLSDLKYHTTFVHLFVTFMSLFLVGTFTTVRYIVNDVSDMTMYLENDMKDIASSMNHLSEQMKEQAQGMRGHIITRRAVYKSLKEAHDNYYKKNNKRLKKKTAARAAPTQFFLPSYAPPTGIGHCECSANSKNKCPPGQPGPPGEPGPNGYPGKPGIPGLDGQDASDRQDMPPQGCYNCPAGPPGAPGSDGRPGRRGPRGPRGTPGLPGAPGEQGHPGDSGDLGQSGKDGERGPKGVDGENGIRMIAIKGKRGVSGPPGPQGEAGGRGKTGPVGTPGVAGVRGMAGENGVAGEDGTPGAPGKPGQPGADANYCPCPEKSQGYRHRLV</sequence>
<feature type="transmembrane region" description="Helical" evidence="3">
    <location>
        <begin position="96"/>
        <end position="117"/>
    </location>
</feature>
<dbReference type="PANTHER" id="PTHR24637:SF421">
    <property type="entry name" value="CUTICLE COLLAGEN DPY-2"/>
    <property type="match status" value="1"/>
</dbReference>
<protein>
    <recommendedName>
        <fullName evidence="6">Col_cuticle_N domain-containing protein</fullName>
    </recommendedName>
</protein>
<dbReference type="InterPro" id="IPR019428">
    <property type="entry name" value="7TM_GPCR_serpentine_rcpt_Str"/>
</dbReference>
<dbReference type="PANTHER" id="PTHR24637">
    <property type="entry name" value="COLLAGEN"/>
    <property type="match status" value="1"/>
</dbReference>
<feature type="compositionally biased region" description="Basic and acidic residues" evidence="2">
    <location>
        <begin position="543"/>
        <end position="553"/>
    </location>
</feature>
<reference evidence="4" key="1">
    <citation type="submission" date="2020-09" db="EMBL/GenBank/DDBJ databases">
        <authorList>
            <person name="Kikuchi T."/>
        </authorList>
    </citation>
    <scope>NUCLEOTIDE SEQUENCE</scope>
    <source>
        <strain evidence="4">SH1</strain>
    </source>
</reference>
<evidence type="ECO:0008006" key="6">
    <source>
        <dbReference type="Google" id="ProtNLM"/>
    </source>
</evidence>
<dbReference type="EMBL" id="CAJFCW020000005">
    <property type="protein sequence ID" value="CAG9119522.1"/>
    <property type="molecule type" value="Genomic_DNA"/>
</dbReference>
<evidence type="ECO:0000256" key="3">
    <source>
        <dbReference type="SAM" id="Phobius"/>
    </source>
</evidence>
<feature type="transmembrane region" description="Helical" evidence="3">
    <location>
        <begin position="38"/>
        <end position="58"/>
    </location>
</feature>
<keyword evidence="3" id="KW-0812">Transmembrane</keyword>
<feature type="compositionally biased region" description="Gly residues" evidence="2">
    <location>
        <begin position="577"/>
        <end position="586"/>
    </location>
</feature>
<feature type="compositionally biased region" description="Pro residues" evidence="2">
    <location>
        <begin position="452"/>
        <end position="461"/>
    </location>
</feature>
<keyword evidence="3" id="KW-1133">Transmembrane helix</keyword>
<accession>A0A811L8L2</accession>
<comment type="caution">
    <text evidence="4">The sequence shown here is derived from an EMBL/GenBank/DDBJ whole genome shotgun (WGS) entry which is preliminary data.</text>
</comment>
<feature type="transmembrane region" description="Helical" evidence="3">
    <location>
        <begin position="193"/>
        <end position="217"/>
    </location>
</feature>
<feature type="region of interest" description="Disordered" evidence="2">
    <location>
        <begin position="448"/>
        <end position="642"/>
    </location>
</feature>
<feature type="compositionally biased region" description="Low complexity" evidence="2">
    <location>
        <begin position="587"/>
        <end position="597"/>
    </location>
</feature>
<feature type="transmembrane region" description="Helical" evidence="3">
    <location>
        <begin position="237"/>
        <end position="257"/>
    </location>
</feature>
<organism evidence="4 5">
    <name type="scientific">Bursaphelenchus okinawaensis</name>
    <dbReference type="NCBI Taxonomy" id="465554"/>
    <lineage>
        <taxon>Eukaryota</taxon>
        <taxon>Metazoa</taxon>
        <taxon>Ecdysozoa</taxon>
        <taxon>Nematoda</taxon>
        <taxon>Chromadorea</taxon>
        <taxon>Rhabditida</taxon>
        <taxon>Tylenchina</taxon>
        <taxon>Tylenchomorpha</taxon>
        <taxon>Aphelenchoidea</taxon>
        <taxon>Aphelenchoididae</taxon>
        <taxon>Bursaphelenchus</taxon>
    </lineage>
</organism>
<name>A0A811L8L2_9BILA</name>
<dbReference type="Pfam" id="PF10326">
    <property type="entry name" value="7TM_GPCR_Str"/>
    <property type="match status" value="1"/>
</dbReference>
<keyword evidence="1" id="KW-0677">Repeat</keyword>
<feature type="transmembrane region" description="Helical" evidence="3">
    <location>
        <begin position="326"/>
        <end position="349"/>
    </location>
</feature>
<dbReference type="Proteomes" id="UP000783686">
    <property type="component" value="Unassembled WGS sequence"/>
</dbReference>
<feature type="compositionally biased region" description="Low complexity" evidence="2">
    <location>
        <begin position="516"/>
        <end position="526"/>
    </location>
</feature>
<keyword evidence="5" id="KW-1185">Reference proteome</keyword>
<evidence type="ECO:0000256" key="2">
    <source>
        <dbReference type="SAM" id="MobiDB-lite"/>
    </source>
</evidence>
<dbReference type="AlphaFoldDB" id="A0A811L8L2"/>
<evidence type="ECO:0000256" key="1">
    <source>
        <dbReference type="ARBA" id="ARBA00022737"/>
    </source>
</evidence>